<gene>
    <name evidence="1" type="ORF">DFH08DRAFT_923755</name>
</gene>
<accession>A0AAD7A514</accession>
<evidence type="ECO:0000313" key="1">
    <source>
        <dbReference type="EMBL" id="KAJ7349652.1"/>
    </source>
</evidence>
<organism evidence="1 2">
    <name type="scientific">Mycena albidolilacea</name>
    <dbReference type="NCBI Taxonomy" id="1033008"/>
    <lineage>
        <taxon>Eukaryota</taxon>
        <taxon>Fungi</taxon>
        <taxon>Dikarya</taxon>
        <taxon>Basidiomycota</taxon>
        <taxon>Agaricomycotina</taxon>
        <taxon>Agaricomycetes</taxon>
        <taxon>Agaricomycetidae</taxon>
        <taxon>Agaricales</taxon>
        <taxon>Marasmiineae</taxon>
        <taxon>Mycenaceae</taxon>
        <taxon>Mycena</taxon>
    </lineage>
</organism>
<comment type="caution">
    <text evidence="1">The sequence shown here is derived from an EMBL/GenBank/DDBJ whole genome shotgun (WGS) entry which is preliminary data.</text>
</comment>
<proteinExistence type="predicted"/>
<reference evidence="1" key="1">
    <citation type="submission" date="2023-03" db="EMBL/GenBank/DDBJ databases">
        <title>Massive genome expansion in bonnet fungi (Mycena s.s.) driven by repeated elements and novel gene families across ecological guilds.</title>
        <authorList>
            <consortium name="Lawrence Berkeley National Laboratory"/>
            <person name="Harder C.B."/>
            <person name="Miyauchi S."/>
            <person name="Viragh M."/>
            <person name="Kuo A."/>
            <person name="Thoen E."/>
            <person name="Andreopoulos B."/>
            <person name="Lu D."/>
            <person name="Skrede I."/>
            <person name="Drula E."/>
            <person name="Henrissat B."/>
            <person name="Morin E."/>
            <person name="Kohler A."/>
            <person name="Barry K."/>
            <person name="LaButti K."/>
            <person name="Morin E."/>
            <person name="Salamov A."/>
            <person name="Lipzen A."/>
            <person name="Mereny Z."/>
            <person name="Hegedus B."/>
            <person name="Baldrian P."/>
            <person name="Stursova M."/>
            <person name="Weitz H."/>
            <person name="Taylor A."/>
            <person name="Grigoriev I.V."/>
            <person name="Nagy L.G."/>
            <person name="Martin F."/>
            <person name="Kauserud H."/>
        </authorList>
    </citation>
    <scope>NUCLEOTIDE SEQUENCE</scope>
    <source>
        <strain evidence="1">CBHHK002</strain>
    </source>
</reference>
<keyword evidence="2" id="KW-1185">Reference proteome</keyword>
<evidence type="ECO:0000313" key="2">
    <source>
        <dbReference type="Proteomes" id="UP001218218"/>
    </source>
</evidence>
<dbReference type="AlphaFoldDB" id="A0AAD7A514"/>
<dbReference type="Proteomes" id="UP001218218">
    <property type="component" value="Unassembled WGS sequence"/>
</dbReference>
<name>A0AAD7A514_9AGAR</name>
<sequence>MEDHCGPGHGSYIWGRSVHNTRIERLWYNVMHGFGQNTADIWRLHHLFLDSINRGALEWARSWNSHKLQIKGEHKHSPRDMFVFSVVQDGPHGIGHMLEPVDEPVVDIADYGVDWEFGAEPTGLGGQNPFHPPPPQQLSDVPCDPPTFALLDETLQQRVDVMSGIWLYIECYGVTLWVTDLISASEVHVWWVTSSSAVSA</sequence>
<dbReference type="EMBL" id="JARIHO010000015">
    <property type="protein sequence ID" value="KAJ7349652.1"/>
    <property type="molecule type" value="Genomic_DNA"/>
</dbReference>
<protein>
    <submittedName>
        <fullName evidence="1">Uncharacterized protein</fullName>
    </submittedName>
</protein>